<evidence type="ECO:0000313" key="7">
    <source>
        <dbReference type="EMBL" id="ETV73323.1"/>
    </source>
</evidence>
<dbReference type="InterPro" id="IPR056304">
    <property type="entry name" value="Lip-like_C"/>
</dbReference>
<evidence type="ECO:0000256" key="1">
    <source>
        <dbReference type="ARBA" id="ARBA00004613"/>
    </source>
</evidence>
<dbReference type="GO" id="GO:0006629">
    <property type="term" value="P:lipid metabolic process"/>
    <property type="evidence" value="ECO:0007669"/>
    <property type="project" value="UniProtKB-KW"/>
</dbReference>
<dbReference type="AlphaFoldDB" id="W4G2Z4"/>
<dbReference type="GO" id="GO:0016787">
    <property type="term" value="F:hydrolase activity"/>
    <property type="evidence" value="ECO:0007669"/>
    <property type="project" value="UniProtKB-KW"/>
</dbReference>
<gene>
    <name evidence="7" type="ORF">H257_11844</name>
</gene>
<sequence length="458" mass="51814">MMEATADPVVLIHGVFGWGNKSPLFNLLPNYWPVAELNRINPNHIIVDVGKVSSDHDRACEAFYQLYGGQVDYGEAHSAQNGHLRFGATYPTDTAKHTRWSAEHPVHLLGHSYGATTAIELYQLLCADFFQVGSTHAWVKSIVCISGPLTGSTLCNAIGASLKDDLPVLGPGHIAVAGIGLLWKLQNFYFPWLKHVYDLDLGHWMNNTTWEMFYSTRSAVHTSRDLALYDLLPARRVQRNSQLVEMDKVHLLSVVTTATDQHHIPIREWVMTFGVVWLLFRRKRLWPTRSLRCALCLTLIAMTWRKLGKVDYSKVRSSLWGLIWVIRSYTSSMHKRDPLYDGFDSAHWVHNDGIVNTYSQVYPRVEQGAAAAAVEPRRPRSESHMSIDLEVENDSHTTALIKGTWHTHRMGKNHLCGTHWDKEAHHLYAHVFKLLNKWVAQNNSVADSSSSTTTTCAT</sequence>
<dbReference type="OrthoDB" id="206848at2759"/>
<accession>W4G2Z4</accession>
<dbReference type="VEuPathDB" id="FungiDB:H257_11844"/>
<evidence type="ECO:0000256" key="3">
    <source>
        <dbReference type="ARBA" id="ARBA00022729"/>
    </source>
</evidence>
<protein>
    <recommendedName>
        <fullName evidence="6">Lipase-like C-terminal domain-containing protein</fullName>
    </recommendedName>
</protein>
<dbReference type="Pfam" id="PF24708">
    <property type="entry name" value="Lip_C"/>
    <property type="match status" value="1"/>
</dbReference>
<feature type="domain" description="Lipase-like C-terminal" evidence="6">
    <location>
        <begin position="6"/>
        <end position="125"/>
    </location>
</feature>
<evidence type="ECO:0000259" key="6">
    <source>
        <dbReference type="Pfam" id="PF24708"/>
    </source>
</evidence>
<keyword evidence="2" id="KW-0964">Secreted</keyword>
<evidence type="ECO:0000256" key="2">
    <source>
        <dbReference type="ARBA" id="ARBA00022525"/>
    </source>
</evidence>
<dbReference type="GeneID" id="20813840"/>
<dbReference type="PANTHER" id="PTHR34043:SF3">
    <property type="entry name" value="ALPHA_BETA-HYDROLASES SUPERFAMILY PROTEIN"/>
    <property type="match status" value="1"/>
</dbReference>
<dbReference type="RefSeq" id="XP_009837198.1">
    <property type="nucleotide sequence ID" value="XM_009838896.1"/>
</dbReference>
<dbReference type="InterPro" id="IPR029058">
    <property type="entry name" value="AB_hydrolase_fold"/>
</dbReference>
<reference evidence="7" key="1">
    <citation type="submission" date="2013-12" db="EMBL/GenBank/DDBJ databases">
        <title>The Genome Sequence of Aphanomyces astaci APO3.</title>
        <authorList>
            <consortium name="The Broad Institute Genomics Platform"/>
            <person name="Russ C."/>
            <person name="Tyler B."/>
            <person name="van West P."/>
            <person name="Dieguez-Uribeondo J."/>
            <person name="Young S.K."/>
            <person name="Zeng Q."/>
            <person name="Gargeya S."/>
            <person name="Fitzgerald M."/>
            <person name="Abouelleil A."/>
            <person name="Alvarado L."/>
            <person name="Chapman S.B."/>
            <person name="Gainer-Dewar J."/>
            <person name="Goldberg J."/>
            <person name="Griggs A."/>
            <person name="Gujja S."/>
            <person name="Hansen M."/>
            <person name="Howarth C."/>
            <person name="Imamovic A."/>
            <person name="Ireland A."/>
            <person name="Larimer J."/>
            <person name="McCowan C."/>
            <person name="Murphy C."/>
            <person name="Pearson M."/>
            <person name="Poon T.W."/>
            <person name="Priest M."/>
            <person name="Roberts A."/>
            <person name="Saif S."/>
            <person name="Shea T."/>
            <person name="Sykes S."/>
            <person name="Wortman J."/>
            <person name="Nusbaum C."/>
            <person name="Birren B."/>
        </authorList>
    </citation>
    <scope>NUCLEOTIDE SEQUENCE [LARGE SCALE GENOMIC DNA]</scope>
    <source>
        <strain evidence="7">APO3</strain>
    </source>
</reference>
<dbReference type="SUPFAM" id="SSF53474">
    <property type="entry name" value="alpha/beta-Hydrolases"/>
    <property type="match status" value="1"/>
</dbReference>
<evidence type="ECO:0000256" key="4">
    <source>
        <dbReference type="ARBA" id="ARBA00022801"/>
    </source>
</evidence>
<dbReference type="Gene3D" id="3.40.50.1820">
    <property type="entry name" value="alpha/beta hydrolase"/>
    <property type="match status" value="1"/>
</dbReference>
<keyword evidence="5" id="KW-0443">Lipid metabolism</keyword>
<evidence type="ECO:0000256" key="5">
    <source>
        <dbReference type="ARBA" id="ARBA00023098"/>
    </source>
</evidence>
<keyword evidence="4" id="KW-0378">Hydrolase</keyword>
<proteinExistence type="predicted"/>
<organism evidence="7">
    <name type="scientific">Aphanomyces astaci</name>
    <name type="common">Crayfish plague agent</name>
    <dbReference type="NCBI Taxonomy" id="112090"/>
    <lineage>
        <taxon>Eukaryota</taxon>
        <taxon>Sar</taxon>
        <taxon>Stramenopiles</taxon>
        <taxon>Oomycota</taxon>
        <taxon>Saprolegniomycetes</taxon>
        <taxon>Saprolegniales</taxon>
        <taxon>Verrucalvaceae</taxon>
        <taxon>Aphanomyces</taxon>
    </lineage>
</organism>
<keyword evidence="3" id="KW-0732">Signal</keyword>
<name>W4G2Z4_APHAT</name>
<dbReference type="GO" id="GO:0005576">
    <property type="term" value="C:extracellular region"/>
    <property type="evidence" value="ECO:0007669"/>
    <property type="project" value="UniProtKB-SubCell"/>
</dbReference>
<dbReference type="EMBL" id="KI913149">
    <property type="protein sequence ID" value="ETV73323.1"/>
    <property type="molecule type" value="Genomic_DNA"/>
</dbReference>
<dbReference type="STRING" id="112090.W4G2Z4"/>
<dbReference type="PANTHER" id="PTHR34043">
    <property type="entry name" value="ALPHA/BETA-HYDROLASES SUPERFAMILY PROTEIN"/>
    <property type="match status" value="1"/>
</dbReference>
<comment type="subcellular location">
    <subcellularLocation>
        <location evidence="1">Secreted</location>
    </subcellularLocation>
</comment>